<dbReference type="InterPro" id="IPR021325">
    <property type="entry name" value="CCB2/CCB4"/>
</dbReference>
<evidence type="ECO:0000313" key="1">
    <source>
        <dbReference type="EMBL" id="CAK9204896.1"/>
    </source>
</evidence>
<dbReference type="Proteomes" id="UP001497512">
    <property type="component" value="Chromosome 14"/>
</dbReference>
<dbReference type="EMBL" id="OZ019906">
    <property type="protein sequence ID" value="CAK9204896.1"/>
    <property type="molecule type" value="Genomic_DNA"/>
</dbReference>
<dbReference type="PANTHER" id="PTHR36403">
    <property type="entry name" value="PROTEIN COFACTOR ASSEMBLY OF COMPLEX C SUBUNIT B CCB2, CHLOROPLASTIC"/>
    <property type="match status" value="1"/>
</dbReference>
<dbReference type="InterPro" id="IPR044970">
    <property type="entry name" value="CCB2"/>
</dbReference>
<sequence>MFTFVRRPTTSSTSPPARFFQDPLSRASSRISDRENCGFVFAKQSFFTQKMDVVLWLSATPCRVGKRASGRLVACAGGGGASSADDDGDEAAAAAPPEVDLSVMSFTLGIPGFDDSELPRLLGILFGSCIVLNHVLSSPGGLISDAQLRSEMVGMVLCAVTIALPYIGRQLNGGGESTNSSNKGVGQSSMFAFADSITDKQKQELAWGSYALLCNTKTSAVLVWQDGYVVCARGSWGATSDGAMALALLGSKLKNTPVLQMSNALYIPNGADAKGWEVVPKGATCLFIQPVVEPNKNNQTIASTGLIVISNFPHAFSSKDRLWFALLAKKISQSLTI</sequence>
<organism evidence="1 2">
    <name type="scientific">Sphagnum troendelagicum</name>
    <dbReference type="NCBI Taxonomy" id="128251"/>
    <lineage>
        <taxon>Eukaryota</taxon>
        <taxon>Viridiplantae</taxon>
        <taxon>Streptophyta</taxon>
        <taxon>Embryophyta</taxon>
        <taxon>Bryophyta</taxon>
        <taxon>Sphagnophytina</taxon>
        <taxon>Sphagnopsida</taxon>
        <taxon>Sphagnales</taxon>
        <taxon>Sphagnaceae</taxon>
        <taxon>Sphagnum</taxon>
    </lineage>
</organism>
<proteinExistence type="predicted"/>
<protein>
    <submittedName>
        <fullName evidence="1">Uncharacterized protein</fullName>
    </submittedName>
</protein>
<reference evidence="1" key="1">
    <citation type="submission" date="2024-02" db="EMBL/GenBank/DDBJ databases">
        <authorList>
            <consortium name="ELIXIR-Norway"/>
            <consortium name="Elixir Norway"/>
        </authorList>
    </citation>
    <scope>NUCLEOTIDE SEQUENCE</scope>
</reference>
<evidence type="ECO:0000313" key="2">
    <source>
        <dbReference type="Proteomes" id="UP001497512"/>
    </source>
</evidence>
<keyword evidence="2" id="KW-1185">Reference proteome</keyword>
<dbReference type="PANTHER" id="PTHR36403:SF1">
    <property type="entry name" value="PROTEIN COFACTOR ASSEMBLY OF COMPLEX C SUBUNIT B CCB2, CHLOROPLASTIC"/>
    <property type="match status" value="1"/>
</dbReference>
<gene>
    <name evidence="1" type="ORF">CSSPTR1EN2_LOCUS7615</name>
</gene>
<accession>A0ABP0TTV1</accession>
<dbReference type="Pfam" id="PF11152">
    <property type="entry name" value="CCB2_CCB4"/>
    <property type="match status" value="1"/>
</dbReference>
<name>A0ABP0TTV1_9BRYO</name>